<dbReference type="Gene3D" id="4.10.240.10">
    <property type="entry name" value="Zn(2)-C6 fungal-type DNA-binding domain"/>
    <property type="match status" value="1"/>
</dbReference>
<comment type="caution">
    <text evidence="5">The sequence shown here is derived from an EMBL/GenBank/DDBJ whole genome shotgun (WGS) entry which is preliminary data.</text>
</comment>
<dbReference type="InterPro" id="IPR007219">
    <property type="entry name" value="XnlR_reg_dom"/>
</dbReference>
<feature type="region of interest" description="Disordered" evidence="3">
    <location>
        <begin position="630"/>
        <end position="659"/>
    </location>
</feature>
<dbReference type="InterPro" id="IPR036864">
    <property type="entry name" value="Zn2-C6_fun-type_DNA-bd_sf"/>
</dbReference>
<evidence type="ECO:0000259" key="4">
    <source>
        <dbReference type="PROSITE" id="PS50048"/>
    </source>
</evidence>
<feature type="region of interest" description="Disordered" evidence="3">
    <location>
        <begin position="688"/>
        <end position="728"/>
    </location>
</feature>
<feature type="compositionally biased region" description="Polar residues" evidence="3">
    <location>
        <begin position="640"/>
        <end position="651"/>
    </location>
</feature>
<evidence type="ECO:0000256" key="2">
    <source>
        <dbReference type="ARBA" id="ARBA00023242"/>
    </source>
</evidence>
<keyword evidence="6" id="KW-1185">Reference proteome</keyword>
<keyword evidence="2" id="KW-0539">Nucleus</keyword>
<feature type="region of interest" description="Disordered" evidence="3">
    <location>
        <begin position="105"/>
        <end position="141"/>
    </location>
</feature>
<evidence type="ECO:0000256" key="1">
    <source>
        <dbReference type="ARBA" id="ARBA00022723"/>
    </source>
</evidence>
<dbReference type="InterPro" id="IPR050987">
    <property type="entry name" value="AtrR-like"/>
</dbReference>
<proteinExistence type="predicted"/>
<evidence type="ECO:0000313" key="5">
    <source>
        <dbReference type="EMBL" id="KAK4664886.1"/>
    </source>
</evidence>
<sequence>MDSSSAEMEGRPKVARYACESCKKRKTKCTRELPKCAACKPWPGPCNYARQFPDPVAAPVAAPSSATLEPANIFVNSSLPDRLDRIEATLQTLTAAVTKLLAVTEAKSSQEPKPESNPAAKQPDETDRSTRSKTTCTITPPAISSLDEANAHLGNIIPSHDDHDDHNDHNLALQNLTDLSNTLTSFRLDMSLDLGPHDNRQYIVPSLETGNLIISKFTPLTLFASPFFPPPSPRLLSTIIFSPGTVAPGWIIYTNYFLLSSPITATLFPSSVPHWRHNVRLALQNASLYLHPSKVNIAAFTMLSFHGEDFAASPNVSWMLCSHLCRMAQALRLWEGGGAEEGEGEEEKQRGLALFWAIYNMEKCCALTFGRSQVGLWDGVDVERVEMPRGEWFGAFRPHLTDQRRAKGVEGVDAEFGGYIFLRNVELAKLSGRVLEYLGKGEGTEEEREVLKGRLAEWFRETDETFRRGVERERQGGVPGAGVDVKREKVMRLYEFTVKFRYLHVLIILTKDSPGDRGLRVESARQAIGILPMTISGWDPVYNGVIWHLLYYPFTPFFVVFGHIVTNPRAETVPSDLRLLETVVEYIIALQPLLTLLRDLTAKLQKTAEIFLRLARRHVAETTGSIPFSSALQEDVTHPTGFSQPQDQPDLSQHPPEMVMPDQQDLFSLEGVDIDRFLSWVPQPMGFPGDIDFGVGDGTAGEEEEEEEEEQQQQQQQQQQQNRGVKRPLEATFDWFSWENYYADATQ</sequence>
<dbReference type="PROSITE" id="PS50048">
    <property type="entry name" value="ZN2_CY6_FUNGAL_2"/>
    <property type="match status" value="1"/>
</dbReference>
<feature type="domain" description="Zn(2)-C6 fungal-type" evidence="4">
    <location>
        <begin position="18"/>
        <end position="48"/>
    </location>
</feature>
<feature type="compositionally biased region" description="Low complexity" evidence="3">
    <location>
        <begin position="712"/>
        <end position="721"/>
    </location>
</feature>
<organism evidence="5 6">
    <name type="scientific">Podospora pseudopauciseta</name>
    <dbReference type="NCBI Taxonomy" id="2093780"/>
    <lineage>
        <taxon>Eukaryota</taxon>
        <taxon>Fungi</taxon>
        <taxon>Dikarya</taxon>
        <taxon>Ascomycota</taxon>
        <taxon>Pezizomycotina</taxon>
        <taxon>Sordariomycetes</taxon>
        <taxon>Sordariomycetidae</taxon>
        <taxon>Sordariales</taxon>
        <taxon>Podosporaceae</taxon>
        <taxon>Podospora</taxon>
    </lineage>
</organism>
<feature type="compositionally biased region" description="Acidic residues" evidence="3">
    <location>
        <begin position="700"/>
        <end position="711"/>
    </location>
</feature>
<dbReference type="SMART" id="SM00906">
    <property type="entry name" value="Fungal_trans"/>
    <property type="match status" value="1"/>
</dbReference>
<dbReference type="CDD" id="cd00067">
    <property type="entry name" value="GAL4"/>
    <property type="match status" value="1"/>
</dbReference>
<dbReference type="SMART" id="SM00066">
    <property type="entry name" value="GAL4"/>
    <property type="match status" value="1"/>
</dbReference>
<name>A0ABR0HAF9_9PEZI</name>
<dbReference type="InterPro" id="IPR001138">
    <property type="entry name" value="Zn2Cys6_DnaBD"/>
</dbReference>
<dbReference type="Pfam" id="PF00172">
    <property type="entry name" value="Zn_clus"/>
    <property type="match status" value="1"/>
</dbReference>
<gene>
    <name evidence="5" type="ORF">QC763_508520</name>
</gene>
<reference evidence="5 6" key="1">
    <citation type="journal article" date="2023" name="bioRxiv">
        <title>High-quality genome assemblies of four members of thePodospora anserinaspecies complex.</title>
        <authorList>
            <person name="Ament-Velasquez S.L."/>
            <person name="Vogan A.A."/>
            <person name="Wallerman O."/>
            <person name="Hartmann F."/>
            <person name="Gautier V."/>
            <person name="Silar P."/>
            <person name="Giraud T."/>
            <person name="Johannesson H."/>
        </authorList>
    </citation>
    <scope>NUCLEOTIDE SEQUENCE [LARGE SCALE GENOMIC DNA]</scope>
    <source>
        <strain evidence="5 6">CBS 411.78</strain>
    </source>
</reference>
<dbReference type="RefSeq" id="XP_062764852.1">
    <property type="nucleotide sequence ID" value="XM_062913442.1"/>
</dbReference>
<dbReference type="CDD" id="cd12148">
    <property type="entry name" value="fungal_TF_MHR"/>
    <property type="match status" value="1"/>
</dbReference>
<dbReference type="GeneID" id="87933785"/>
<dbReference type="Proteomes" id="UP001326199">
    <property type="component" value="Unassembled WGS sequence"/>
</dbReference>
<dbReference type="SUPFAM" id="SSF57701">
    <property type="entry name" value="Zn2/Cys6 DNA-binding domain"/>
    <property type="match status" value="1"/>
</dbReference>
<evidence type="ECO:0000313" key="6">
    <source>
        <dbReference type="Proteomes" id="UP001326199"/>
    </source>
</evidence>
<dbReference type="PANTHER" id="PTHR46910">
    <property type="entry name" value="TRANSCRIPTION FACTOR PDR1"/>
    <property type="match status" value="1"/>
</dbReference>
<protein>
    <recommendedName>
        <fullName evidence="4">Zn(2)-C6 fungal-type domain-containing protein</fullName>
    </recommendedName>
</protein>
<accession>A0ABR0HAF9</accession>
<dbReference type="PANTHER" id="PTHR46910:SF5">
    <property type="entry name" value="ZN(II)2CYS6 TRANSCRIPTION FACTOR (EUROFUNG)"/>
    <property type="match status" value="1"/>
</dbReference>
<keyword evidence="1" id="KW-0479">Metal-binding</keyword>
<dbReference type="EMBL" id="JAFFHB010000006">
    <property type="protein sequence ID" value="KAK4664886.1"/>
    <property type="molecule type" value="Genomic_DNA"/>
</dbReference>
<evidence type="ECO:0000256" key="3">
    <source>
        <dbReference type="SAM" id="MobiDB-lite"/>
    </source>
</evidence>